<protein>
    <recommendedName>
        <fullName evidence="3">Zn-dependent hydrolase</fullName>
    </recommendedName>
</protein>
<accession>A0A2T9X8A7</accession>
<name>A0A2T9X8A7_9CREN</name>
<evidence type="ECO:0008006" key="3">
    <source>
        <dbReference type="Google" id="ProtNLM"/>
    </source>
</evidence>
<dbReference type="EMBL" id="QEFD01000107">
    <property type="protein sequence ID" value="PVU76334.1"/>
    <property type="molecule type" value="Genomic_DNA"/>
</dbReference>
<sequence>MTFAYLGNGVYTIDNEMYIINTDENNFFIIDSKENIGNSELMDILEITKGKKPMYLFLTSCCKSVSGGAWYIYQTLGTRIIAHYPDSINIRHGECNNLTYTPVNVSIELKGYINYVETIKVISSKVPTSGSVIIKWKGFLFVGNNKTISPYGNEVKYVCGVNGCIKV</sequence>
<organism evidence="1 2">
    <name type="scientific">Acidianus hospitalis</name>
    <dbReference type="NCBI Taxonomy" id="563177"/>
    <lineage>
        <taxon>Archaea</taxon>
        <taxon>Thermoproteota</taxon>
        <taxon>Thermoprotei</taxon>
        <taxon>Sulfolobales</taxon>
        <taxon>Sulfolobaceae</taxon>
        <taxon>Acidianus</taxon>
    </lineage>
</organism>
<reference evidence="1 2" key="1">
    <citation type="journal article" date="2015" name="Appl. Environ. Microbiol.">
        <title>Nanoarchaeota, Their Sulfolobales Host, and Nanoarchaeota Virus Distribution across Yellowstone National Park Hot Springs.</title>
        <authorList>
            <person name="Munson-McGee J.H."/>
            <person name="Field E.K."/>
            <person name="Bateson M."/>
            <person name="Rooney C."/>
            <person name="Stepanauskas R."/>
            <person name="Young M.J."/>
        </authorList>
    </citation>
    <scope>NUCLEOTIDE SEQUENCE [LARGE SCALE GENOMIC DNA]</scope>
    <source>
        <strain evidence="1">SCGC AC-742_N10</strain>
    </source>
</reference>
<dbReference type="Proteomes" id="UP000245638">
    <property type="component" value="Unassembled WGS sequence"/>
</dbReference>
<comment type="caution">
    <text evidence="1">The sequence shown here is derived from an EMBL/GenBank/DDBJ whole genome shotgun (WGS) entry which is preliminary data.</text>
</comment>
<evidence type="ECO:0000313" key="2">
    <source>
        <dbReference type="Proteomes" id="UP000245638"/>
    </source>
</evidence>
<gene>
    <name evidence="1" type="ORF">DDW13_03405</name>
</gene>
<evidence type="ECO:0000313" key="1">
    <source>
        <dbReference type="EMBL" id="PVU76334.1"/>
    </source>
</evidence>
<dbReference type="AlphaFoldDB" id="A0A2T9X8A7"/>
<proteinExistence type="predicted"/>